<dbReference type="RefSeq" id="WP_156005693.1">
    <property type="nucleotide sequence ID" value="NZ_CP045483.1"/>
</dbReference>
<dbReference type="Proteomes" id="UP000423396">
    <property type="component" value="Chromosome"/>
</dbReference>
<evidence type="ECO:0000313" key="3">
    <source>
        <dbReference type="Proteomes" id="UP000423396"/>
    </source>
</evidence>
<gene>
    <name evidence="2" type="ORF">D1868_03765</name>
</gene>
<evidence type="ECO:0000256" key="1">
    <source>
        <dbReference type="SAM" id="MobiDB-lite"/>
    </source>
</evidence>
<dbReference type="Pfam" id="PF06157">
    <property type="entry name" value="DUF973"/>
    <property type="match status" value="1"/>
</dbReference>
<dbReference type="KEGG" id="sazo:D1868_03765"/>
<protein>
    <submittedName>
        <fullName evidence="2">DUF973 family protein</fullName>
    </submittedName>
</protein>
<keyword evidence="3" id="KW-1185">Reference proteome</keyword>
<dbReference type="InterPro" id="IPR009321">
    <property type="entry name" value="DUF973"/>
</dbReference>
<organism evidence="2 3">
    <name type="scientific">Stygiolobus azoricus</name>
    <dbReference type="NCBI Taxonomy" id="41675"/>
    <lineage>
        <taxon>Archaea</taxon>
        <taxon>Thermoproteota</taxon>
        <taxon>Thermoprotei</taxon>
        <taxon>Sulfolobales</taxon>
        <taxon>Sulfolobaceae</taxon>
        <taxon>Stygiolobus</taxon>
    </lineage>
</organism>
<sequence length="119" mass="13253">MSNSNTQYNYTPYNNNPTSTQPSSQANLVKYVKVGEVYLNGMVRLHLYSLGQVYLLSAQIDGTSYTSQVINPRYLMKGYNEVTIYFSSMLNSLRVGERVIVMLITADNDTVGIPAVVLA</sequence>
<evidence type="ECO:0000313" key="2">
    <source>
        <dbReference type="EMBL" id="QGR19178.1"/>
    </source>
</evidence>
<accession>A0A650CN33</accession>
<feature type="region of interest" description="Disordered" evidence="1">
    <location>
        <begin position="1"/>
        <end position="23"/>
    </location>
</feature>
<dbReference type="EMBL" id="CP045483">
    <property type="protein sequence ID" value="QGR19178.1"/>
    <property type="molecule type" value="Genomic_DNA"/>
</dbReference>
<name>A0A650CN33_9CREN</name>
<proteinExistence type="predicted"/>
<dbReference type="AlphaFoldDB" id="A0A650CN33"/>
<dbReference type="GeneID" id="42798160"/>
<reference evidence="2 3" key="1">
    <citation type="submission" date="2019-10" db="EMBL/GenBank/DDBJ databases">
        <title>Genome Sequences from Six Type Strain Members of the Archaeal Family Sulfolobaceae: Acidianus ambivalens, Acidianus infernus, Metallosphaera prunae, Stygiolobus azoricus, Sulfolobus metallicus, and Sulfurisphaera ohwakuensis.</title>
        <authorList>
            <person name="Counts J.A."/>
            <person name="Kelly R.M."/>
        </authorList>
    </citation>
    <scope>NUCLEOTIDE SEQUENCE [LARGE SCALE GENOMIC DNA]</scope>
    <source>
        <strain evidence="2 3">FC6</strain>
    </source>
</reference>